<proteinExistence type="predicted"/>
<dbReference type="EMBL" id="LHQR01000014">
    <property type="protein sequence ID" value="KXG53096.1"/>
    <property type="molecule type" value="Genomic_DNA"/>
</dbReference>
<evidence type="ECO:0000313" key="3">
    <source>
        <dbReference type="EMBL" id="KXG53096.1"/>
    </source>
</evidence>
<dbReference type="OrthoDB" id="21595at2759"/>
<comment type="caution">
    <text evidence="3">The sequence shown here is derived from an EMBL/GenBank/DDBJ whole genome shotgun (WGS) entry which is preliminary data.</text>
</comment>
<dbReference type="SMART" id="SM00033">
    <property type="entry name" value="CH"/>
    <property type="match status" value="1"/>
</dbReference>
<feature type="compositionally biased region" description="Low complexity" evidence="1">
    <location>
        <begin position="531"/>
        <end position="543"/>
    </location>
</feature>
<sequence>MASVTSLDKDLRNMRLSRYTPQAAAEVRDWIEEMLHEKLASSDLLEGLKDGVALCKLVNLVVSPGVKYKQLSAPFVQMENISHFLRACQLPPLNLPPHDVFLTVDLYEAKDPAQVLQCLAAFSRQANALAPNKFPRTVGPQSKRGVVSPNATGSSSNGAFTPRSTRSSSNVGDAKGPALPSRTGSPTKSSGSYSTWAKKGDEQATTPAWNIHQYGYIGGASQGNQGIAFGARRQITTPGPAVPSLAEKEKRRREEDERIRQQNAEKEEAERELKRQVEEVEAHAKAEEERRWEEETARVREQERLKVEAEKKRWDDEKRQWEAEEQRRVAEEKEAEERFEQERQKRRSLNDSRLNGQFLSQYQASNSQVSDTAGGTKPVEETAQSRRIKELERELQLAKERERQYETERQEAQPGKAGAQSQPRSQSRPRPVPPKPSYDLSSLEQERRLLRTEWQNTQDMSTTSEAEEPAPAEEQAPPQPPRPLPVPKPSSFSATPALPPRDLPAAPRPLPDPVAYNAGRGRENRVDNFLSSNPAPTSPAPATHRFQDYTTTSEVDAENSRRAASQQKTKAGGWASKSLLEREMERERARQEEWAENQKQTAAAAERGARDGTQGSGPGQSWDVHQYGYMGGDNQNRGGTGLGVGGARRQIIGPRPPR</sequence>
<dbReference type="CDD" id="cd21210">
    <property type="entry name" value="CH_SCP1-like"/>
    <property type="match status" value="1"/>
</dbReference>
<reference evidence="3 4" key="1">
    <citation type="journal article" date="2016" name="BMC Genomics">
        <title>Genome sequencing and secondary metabolism of the postharvest pathogen Penicillium griseofulvum.</title>
        <authorList>
            <person name="Banani H."/>
            <person name="Marcet-Houben M."/>
            <person name="Ballester A.R."/>
            <person name="Abbruscato P."/>
            <person name="Gonzalez-Candelas L."/>
            <person name="Gabaldon T."/>
            <person name="Spadaro D."/>
        </authorList>
    </citation>
    <scope>NUCLEOTIDE SEQUENCE [LARGE SCALE GENOMIC DNA]</scope>
    <source>
        <strain evidence="3 4">PG3</strain>
    </source>
</reference>
<feature type="compositionally biased region" description="Low complexity" evidence="1">
    <location>
        <begin position="420"/>
        <end position="429"/>
    </location>
</feature>
<feature type="compositionally biased region" description="Basic and acidic residues" evidence="1">
    <location>
        <begin position="579"/>
        <end position="593"/>
    </location>
</feature>
<dbReference type="GO" id="GO:0051015">
    <property type="term" value="F:actin filament binding"/>
    <property type="evidence" value="ECO:0007669"/>
    <property type="project" value="TreeGrafter"/>
</dbReference>
<dbReference type="SUPFAM" id="SSF47576">
    <property type="entry name" value="Calponin-homology domain, CH-domain"/>
    <property type="match status" value="1"/>
</dbReference>
<organism evidence="3 4">
    <name type="scientific">Penicillium patulum</name>
    <name type="common">Penicillium griseofulvum</name>
    <dbReference type="NCBI Taxonomy" id="5078"/>
    <lineage>
        <taxon>Eukaryota</taxon>
        <taxon>Fungi</taxon>
        <taxon>Dikarya</taxon>
        <taxon>Ascomycota</taxon>
        <taxon>Pezizomycotina</taxon>
        <taxon>Eurotiomycetes</taxon>
        <taxon>Eurotiomycetidae</taxon>
        <taxon>Eurotiales</taxon>
        <taxon>Aspergillaceae</taxon>
        <taxon>Penicillium</taxon>
    </lineage>
</organism>
<evidence type="ECO:0000256" key="1">
    <source>
        <dbReference type="SAM" id="MobiDB-lite"/>
    </source>
</evidence>
<gene>
    <name evidence="3" type="ORF">PGRI_001460</name>
</gene>
<feature type="compositionally biased region" description="Pro residues" evidence="1">
    <location>
        <begin position="497"/>
        <end position="512"/>
    </location>
</feature>
<dbReference type="InterPro" id="IPR050606">
    <property type="entry name" value="Calponin-like"/>
</dbReference>
<feature type="compositionally biased region" description="Basic and acidic residues" evidence="1">
    <location>
        <begin position="246"/>
        <end position="343"/>
    </location>
</feature>
<name>A0A135LVW0_PENPA</name>
<feature type="compositionally biased region" description="Polar residues" evidence="1">
    <location>
        <begin position="454"/>
        <end position="464"/>
    </location>
</feature>
<evidence type="ECO:0000313" key="4">
    <source>
        <dbReference type="Proteomes" id="UP000070168"/>
    </source>
</evidence>
<dbReference type="Proteomes" id="UP000070168">
    <property type="component" value="Unassembled WGS sequence"/>
</dbReference>
<dbReference type="PANTHER" id="PTHR47385">
    <property type="entry name" value="CALPONIN"/>
    <property type="match status" value="1"/>
</dbReference>
<evidence type="ECO:0000259" key="2">
    <source>
        <dbReference type="PROSITE" id="PS50021"/>
    </source>
</evidence>
<keyword evidence="4" id="KW-1185">Reference proteome</keyword>
<feature type="region of interest" description="Disordered" evidence="1">
    <location>
        <begin position="234"/>
        <end position="658"/>
    </location>
</feature>
<accession>A0A135LVW0</accession>
<dbReference type="STRING" id="5078.A0A135LVW0"/>
<dbReference type="AlphaFoldDB" id="A0A135LVW0"/>
<feature type="compositionally biased region" description="Basic and acidic residues" evidence="1">
    <location>
        <begin position="378"/>
        <end position="411"/>
    </location>
</feature>
<dbReference type="PRINTS" id="PR00888">
    <property type="entry name" value="SM22CALPONIN"/>
</dbReference>
<dbReference type="InterPro" id="IPR036872">
    <property type="entry name" value="CH_dom_sf"/>
</dbReference>
<dbReference type="GeneID" id="63703159"/>
<dbReference type="PANTHER" id="PTHR47385:SF14">
    <property type="entry name" value="TRANSGELIN"/>
    <property type="match status" value="1"/>
</dbReference>
<dbReference type="InterPro" id="IPR001715">
    <property type="entry name" value="CH_dom"/>
</dbReference>
<dbReference type="RefSeq" id="XP_040651631.1">
    <property type="nucleotide sequence ID" value="XM_040787859.1"/>
</dbReference>
<dbReference type="InterPro" id="IPR003096">
    <property type="entry name" value="SM22_calponin"/>
</dbReference>
<dbReference type="GO" id="GO:0007015">
    <property type="term" value="P:actin filament organization"/>
    <property type="evidence" value="ECO:0007669"/>
    <property type="project" value="TreeGrafter"/>
</dbReference>
<feature type="compositionally biased region" description="Polar residues" evidence="1">
    <location>
        <begin position="182"/>
        <end position="195"/>
    </location>
</feature>
<feature type="compositionally biased region" description="Polar residues" evidence="1">
    <location>
        <begin position="351"/>
        <end position="373"/>
    </location>
</feature>
<feature type="compositionally biased region" description="Polar residues" evidence="1">
    <location>
        <begin position="149"/>
        <end position="171"/>
    </location>
</feature>
<feature type="domain" description="Calponin-homology (CH)" evidence="2">
    <location>
        <begin position="21"/>
        <end position="126"/>
    </location>
</feature>
<dbReference type="Pfam" id="PF00307">
    <property type="entry name" value="CH"/>
    <property type="match status" value="1"/>
</dbReference>
<dbReference type="GO" id="GO:0015629">
    <property type="term" value="C:actin cytoskeleton"/>
    <property type="evidence" value="ECO:0007669"/>
    <property type="project" value="TreeGrafter"/>
</dbReference>
<dbReference type="OMA" id="HFLHACQ"/>
<dbReference type="PROSITE" id="PS50021">
    <property type="entry name" value="CH"/>
    <property type="match status" value="1"/>
</dbReference>
<dbReference type="Gene3D" id="1.10.418.10">
    <property type="entry name" value="Calponin-like domain"/>
    <property type="match status" value="1"/>
</dbReference>
<feature type="region of interest" description="Disordered" evidence="1">
    <location>
        <begin position="132"/>
        <end position="202"/>
    </location>
</feature>
<protein>
    <submittedName>
        <fullName evidence="3">Smooth muscle protein/calponin</fullName>
    </submittedName>
</protein>
<feature type="compositionally biased region" description="Pro residues" evidence="1">
    <location>
        <begin position="477"/>
        <end position="488"/>
    </location>
</feature>